<feature type="region of interest" description="Disordered" evidence="1">
    <location>
        <begin position="293"/>
        <end position="410"/>
    </location>
</feature>
<reference evidence="3" key="1">
    <citation type="journal article" date="2012" name="Science">
        <title>The Paleozoic origin of enzymatic lignin decomposition reconstructed from 31 fungal genomes.</title>
        <authorList>
            <person name="Floudas D."/>
            <person name="Binder M."/>
            <person name="Riley R."/>
            <person name="Barry K."/>
            <person name="Blanchette R.A."/>
            <person name="Henrissat B."/>
            <person name="Martinez A.T."/>
            <person name="Otillar R."/>
            <person name="Spatafora J.W."/>
            <person name="Yadav J.S."/>
            <person name="Aerts A."/>
            <person name="Benoit I."/>
            <person name="Boyd A."/>
            <person name="Carlson A."/>
            <person name="Copeland A."/>
            <person name="Coutinho P.M."/>
            <person name="de Vries R.P."/>
            <person name="Ferreira P."/>
            <person name="Findley K."/>
            <person name="Foster B."/>
            <person name="Gaskell J."/>
            <person name="Glotzer D."/>
            <person name="Gorecki P."/>
            <person name="Heitman J."/>
            <person name="Hesse C."/>
            <person name="Hori C."/>
            <person name="Igarashi K."/>
            <person name="Jurgens J.A."/>
            <person name="Kallen N."/>
            <person name="Kersten P."/>
            <person name="Kohler A."/>
            <person name="Kuees U."/>
            <person name="Kumar T.K.A."/>
            <person name="Kuo A."/>
            <person name="LaButti K."/>
            <person name="Larrondo L.F."/>
            <person name="Lindquist E."/>
            <person name="Ling A."/>
            <person name="Lombard V."/>
            <person name="Lucas S."/>
            <person name="Lundell T."/>
            <person name="Martin R."/>
            <person name="McLaughlin D.J."/>
            <person name="Morgenstern I."/>
            <person name="Morin E."/>
            <person name="Murat C."/>
            <person name="Nagy L.G."/>
            <person name="Nolan M."/>
            <person name="Ohm R.A."/>
            <person name="Patyshakuliyeva A."/>
            <person name="Rokas A."/>
            <person name="Ruiz-Duenas F.J."/>
            <person name="Sabat G."/>
            <person name="Salamov A."/>
            <person name="Samejima M."/>
            <person name="Schmutz J."/>
            <person name="Slot J.C."/>
            <person name="St John F."/>
            <person name="Stenlid J."/>
            <person name="Sun H."/>
            <person name="Sun S."/>
            <person name="Syed K."/>
            <person name="Tsang A."/>
            <person name="Wiebenga A."/>
            <person name="Young D."/>
            <person name="Pisabarro A."/>
            <person name="Eastwood D.C."/>
            <person name="Martin F."/>
            <person name="Cullen D."/>
            <person name="Grigoriev I.V."/>
            <person name="Hibbett D.S."/>
        </authorList>
    </citation>
    <scope>NUCLEOTIDE SEQUENCE [LARGE SCALE GENOMIC DNA]</scope>
    <source>
        <strain evidence="3">FP-101664</strain>
    </source>
</reference>
<feature type="compositionally biased region" description="Low complexity" evidence="1">
    <location>
        <begin position="423"/>
        <end position="436"/>
    </location>
</feature>
<protein>
    <submittedName>
        <fullName evidence="2">Uncharacterized protein</fullName>
    </submittedName>
</protein>
<proteinExistence type="predicted"/>
<dbReference type="OrthoDB" id="2756689at2759"/>
<evidence type="ECO:0000313" key="3">
    <source>
        <dbReference type="Proteomes" id="UP000054317"/>
    </source>
</evidence>
<gene>
    <name evidence="2" type="ORF">TRAVEDRAFT_24803</name>
</gene>
<evidence type="ECO:0000313" key="2">
    <source>
        <dbReference type="EMBL" id="EIW51686.1"/>
    </source>
</evidence>
<feature type="compositionally biased region" description="Basic and acidic residues" evidence="1">
    <location>
        <begin position="126"/>
        <end position="145"/>
    </location>
</feature>
<feature type="region of interest" description="Disordered" evidence="1">
    <location>
        <begin position="423"/>
        <end position="443"/>
    </location>
</feature>
<dbReference type="KEGG" id="tvs:TRAVEDRAFT_24803"/>
<keyword evidence="3" id="KW-1185">Reference proteome</keyword>
<feature type="compositionally biased region" description="Low complexity" evidence="1">
    <location>
        <begin position="371"/>
        <end position="388"/>
    </location>
</feature>
<dbReference type="AlphaFoldDB" id="R7S6Z1"/>
<accession>R7S6Z1</accession>
<dbReference type="OMA" id="RHRCSKV"/>
<evidence type="ECO:0000256" key="1">
    <source>
        <dbReference type="SAM" id="MobiDB-lite"/>
    </source>
</evidence>
<dbReference type="GeneID" id="19412431"/>
<name>R7S6Z1_TRAVS</name>
<feature type="region of interest" description="Disordered" evidence="1">
    <location>
        <begin position="119"/>
        <end position="259"/>
    </location>
</feature>
<feature type="compositionally biased region" description="Low complexity" evidence="1">
    <location>
        <begin position="158"/>
        <end position="168"/>
    </location>
</feature>
<dbReference type="RefSeq" id="XP_008045209.1">
    <property type="nucleotide sequence ID" value="XM_008047018.1"/>
</dbReference>
<sequence>MSTALPPHPPAPTAPVVVLANAAALAARDADAGAPSFDALLHQLRQEVARVLDLPLDARHKEEQALLSLANRALARYPSPDKSAIPPPLLQIDAYQRAPKSAESLSKYLSARRALLALDPDDPMDGGDKDAIGEPAHDSLDAGRDSDEDAIGSEHPRSPSLRPSDSPLAVHRQLEPRLPTPTPSSPRPTSGTAGNTTGELALPPYQFRNRANPFPTKAVSSPEPRSTASAPPRGGQASDEKKPAAPPDSVDHTFKGDERCSNCISRNNPICIVNSSRQRCDSCFVKRHRCSKVLTPPSRPSRESNSTSNNGGSVNKTASTSKGKAAGDAPATTNGESASARGPKRKRPAADAEEDTKRPEPAKRPVRPQRPTTTAPIASTSASASAPPARAPAPKREKPPAPNGVGVAATSASAGPNALAALAASASRAPRAPVNAQAPAGTRQQQYLDKLQVIAGILEMVQNSVKDLQDQIKADSAVRR</sequence>
<feature type="compositionally biased region" description="Low complexity" evidence="1">
    <location>
        <begin position="304"/>
        <end position="315"/>
    </location>
</feature>
<feature type="compositionally biased region" description="Basic and acidic residues" evidence="1">
    <location>
        <begin position="238"/>
        <end position="259"/>
    </location>
</feature>
<dbReference type="Proteomes" id="UP000054317">
    <property type="component" value="Unassembled WGS sequence"/>
</dbReference>
<organism evidence="2 3">
    <name type="scientific">Trametes versicolor (strain FP-101664)</name>
    <name type="common">White-rot fungus</name>
    <name type="synonym">Coriolus versicolor</name>
    <dbReference type="NCBI Taxonomy" id="717944"/>
    <lineage>
        <taxon>Eukaryota</taxon>
        <taxon>Fungi</taxon>
        <taxon>Dikarya</taxon>
        <taxon>Basidiomycota</taxon>
        <taxon>Agaricomycotina</taxon>
        <taxon>Agaricomycetes</taxon>
        <taxon>Polyporales</taxon>
        <taxon>Polyporaceae</taxon>
        <taxon>Trametes</taxon>
    </lineage>
</organism>
<dbReference type="EMBL" id="JH711798">
    <property type="protein sequence ID" value="EIW51686.1"/>
    <property type="molecule type" value="Genomic_DNA"/>
</dbReference>